<evidence type="ECO:0000256" key="5">
    <source>
        <dbReference type="ARBA" id="ARBA00023002"/>
    </source>
</evidence>
<dbReference type="EMBL" id="QMFB01000001">
    <property type="protein sequence ID" value="RAV23109.1"/>
    <property type="molecule type" value="Genomic_DNA"/>
</dbReference>
<keyword evidence="8" id="KW-1185">Reference proteome</keyword>
<dbReference type="InterPro" id="IPR036291">
    <property type="entry name" value="NAD(P)-bd_dom_sf"/>
</dbReference>
<gene>
    <name evidence="7" type="ORF">DQG23_02635</name>
</gene>
<evidence type="ECO:0000313" key="7">
    <source>
        <dbReference type="EMBL" id="RAV23109.1"/>
    </source>
</evidence>
<evidence type="ECO:0000256" key="3">
    <source>
        <dbReference type="ARBA" id="ARBA00022723"/>
    </source>
</evidence>
<dbReference type="GO" id="GO:0016491">
    <property type="term" value="F:oxidoreductase activity"/>
    <property type="evidence" value="ECO:0007669"/>
    <property type="project" value="UniProtKB-KW"/>
</dbReference>
<evidence type="ECO:0000256" key="4">
    <source>
        <dbReference type="ARBA" id="ARBA00022833"/>
    </source>
</evidence>
<keyword evidence="4" id="KW-0862">Zinc</keyword>
<dbReference type="SUPFAM" id="SSF51735">
    <property type="entry name" value="NAD(P)-binding Rossmann-fold domains"/>
    <property type="match status" value="1"/>
</dbReference>
<comment type="caution">
    <text evidence="7">The sequence shown here is derived from an EMBL/GenBank/DDBJ whole genome shotgun (WGS) entry which is preliminary data.</text>
</comment>
<evidence type="ECO:0000259" key="6">
    <source>
        <dbReference type="Pfam" id="PF00107"/>
    </source>
</evidence>
<organism evidence="7 8">
    <name type="scientific">Paenibacillus contaminans</name>
    <dbReference type="NCBI Taxonomy" id="450362"/>
    <lineage>
        <taxon>Bacteria</taxon>
        <taxon>Bacillati</taxon>
        <taxon>Bacillota</taxon>
        <taxon>Bacilli</taxon>
        <taxon>Bacillales</taxon>
        <taxon>Paenibacillaceae</taxon>
        <taxon>Paenibacillus</taxon>
    </lineage>
</organism>
<dbReference type="PANTHER" id="PTHR43350">
    <property type="entry name" value="NAD-DEPENDENT ALCOHOL DEHYDROGENASE"/>
    <property type="match status" value="1"/>
</dbReference>
<dbReference type="SUPFAM" id="SSF50129">
    <property type="entry name" value="GroES-like"/>
    <property type="match status" value="1"/>
</dbReference>
<dbReference type="AlphaFoldDB" id="A0A329MT00"/>
<dbReference type="Gene3D" id="3.40.50.720">
    <property type="entry name" value="NAD(P)-binding Rossmann-like Domain"/>
    <property type="match status" value="1"/>
</dbReference>
<reference evidence="7 8" key="1">
    <citation type="journal article" date="2009" name="Int. J. Syst. Evol. Microbiol.">
        <title>Paenibacillus contaminans sp. nov., isolated from a contaminated laboratory plate.</title>
        <authorList>
            <person name="Chou J.H."/>
            <person name="Lee J.H."/>
            <person name="Lin M.C."/>
            <person name="Chang P.S."/>
            <person name="Arun A.B."/>
            <person name="Young C.C."/>
            <person name="Chen W.M."/>
        </authorList>
    </citation>
    <scope>NUCLEOTIDE SEQUENCE [LARGE SCALE GENOMIC DNA]</scope>
    <source>
        <strain evidence="7 8">CKOBP-6</strain>
    </source>
</reference>
<dbReference type="Pfam" id="PF00107">
    <property type="entry name" value="ADH_zinc_N"/>
    <property type="match status" value="1"/>
</dbReference>
<keyword evidence="3" id="KW-0479">Metal-binding</keyword>
<name>A0A329MT00_9BACL</name>
<dbReference type="InterPro" id="IPR011032">
    <property type="entry name" value="GroES-like_sf"/>
</dbReference>
<proteinExistence type="inferred from homology"/>
<dbReference type="PANTHER" id="PTHR43350:SF19">
    <property type="entry name" value="D-GULOSIDE 3-DEHYDROGENASE"/>
    <property type="match status" value="1"/>
</dbReference>
<keyword evidence="5" id="KW-0560">Oxidoreductase</keyword>
<evidence type="ECO:0000256" key="1">
    <source>
        <dbReference type="ARBA" id="ARBA00001947"/>
    </source>
</evidence>
<dbReference type="RefSeq" id="WP_113029220.1">
    <property type="nucleotide sequence ID" value="NZ_QMFB01000001.1"/>
</dbReference>
<evidence type="ECO:0000256" key="2">
    <source>
        <dbReference type="ARBA" id="ARBA00008072"/>
    </source>
</evidence>
<feature type="domain" description="Alcohol dehydrogenase-like C-terminal" evidence="6">
    <location>
        <begin position="142"/>
        <end position="229"/>
    </location>
</feature>
<dbReference type="Gene3D" id="3.90.180.10">
    <property type="entry name" value="Medium-chain alcohol dehydrogenases, catalytic domain"/>
    <property type="match status" value="1"/>
</dbReference>
<protein>
    <submittedName>
        <fullName evidence="7">Dehydrogenase</fullName>
    </submittedName>
</protein>
<dbReference type="InterPro" id="IPR013149">
    <property type="entry name" value="ADH-like_C"/>
</dbReference>
<comment type="cofactor">
    <cofactor evidence="1">
        <name>Zn(2+)</name>
        <dbReference type="ChEBI" id="CHEBI:29105"/>
    </cofactor>
</comment>
<dbReference type="OrthoDB" id="9781588at2"/>
<accession>A0A329MT00</accession>
<dbReference type="CDD" id="cd08255">
    <property type="entry name" value="2-desacetyl-2-hydroxyethyl_bacteriochlorophyllide_like"/>
    <property type="match status" value="1"/>
</dbReference>
<evidence type="ECO:0000313" key="8">
    <source>
        <dbReference type="Proteomes" id="UP000250369"/>
    </source>
</evidence>
<dbReference type="GO" id="GO:0046872">
    <property type="term" value="F:metal ion binding"/>
    <property type="evidence" value="ECO:0007669"/>
    <property type="project" value="UniProtKB-KW"/>
</dbReference>
<sequence>MEAAIRIIGKQAADLGSLEKPTRPAPGHLLGRTLYSLISPGTELHAVYLKDREEPAFPGYASVFEVEQAAEDVHGFKPGDRILCMYNHQSFQHIPAGDAVLVPEGLDPAAAAISRLMNVSMTTLMTTTARPGDKVIVSGAGPVGFLASHMLKRIGYEVLVVDPITSRLETARASGIAQTAASFPLDDPAWKHHVALVVDCSGHESAVLDACRIVRPRGEVVMIGVPWKRYTEHYAQELLSLVFHHYVVLRSGWEWELPMHPGHFQPHSIRGNLSLSLQWLAEGFLDVKSYSRLMSPHDAQEAYDGLANRRFEEMFILFDWSRLEEN</sequence>
<dbReference type="Proteomes" id="UP000250369">
    <property type="component" value="Unassembled WGS sequence"/>
</dbReference>
<comment type="similarity">
    <text evidence="2">Belongs to the zinc-containing alcohol dehydrogenase family.</text>
</comment>